<dbReference type="EMBL" id="BART01008594">
    <property type="protein sequence ID" value="GAG55529.1"/>
    <property type="molecule type" value="Genomic_DNA"/>
</dbReference>
<organism evidence="1">
    <name type="scientific">marine sediment metagenome</name>
    <dbReference type="NCBI Taxonomy" id="412755"/>
    <lineage>
        <taxon>unclassified sequences</taxon>
        <taxon>metagenomes</taxon>
        <taxon>ecological metagenomes</taxon>
    </lineage>
</organism>
<name>X0YHN9_9ZZZZ</name>
<proteinExistence type="predicted"/>
<protein>
    <submittedName>
        <fullName evidence="1">Uncharacterized protein</fullName>
    </submittedName>
</protein>
<gene>
    <name evidence="1" type="ORF">S01H4_19299</name>
</gene>
<comment type="caution">
    <text evidence="1">The sequence shown here is derived from an EMBL/GenBank/DDBJ whole genome shotgun (WGS) entry which is preliminary data.</text>
</comment>
<accession>X0YHN9</accession>
<dbReference type="InterPro" id="IPR027417">
    <property type="entry name" value="P-loop_NTPase"/>
</dbReference>
<dbReference type="AlphaFoldDB" id="X0YHN9"/>
<sequence length="156" mass="17308">MSGVKEKRETNFLVGIFGGENFEQRNLIGQALGSPGTKSDIQFYNRLDAGLGHVFCALTPVDYPDKIKPFLQTLTITNIHLLVIDLNIGLNAAIGEVLVGIDLHHQLHESRVLVIITGINSKTEWKLADTTKKIENILSTTSLKGSEIEKRKLRNM</sequence>
<evidence type="ECO:0000313" key="1">
    <source>
        <dbReference type="EMBL" id="GAG55529.1"/>
    </source>
</evidence>
<dbReference type="Gene3D" id="3.40.50.300">
    <property type="entry name" value="P-loop containing nucleotide triphosphate hydrolases"/>
    <property type="match status" value="1"/>
</dbReference>
<reference evidence="1" key="1">
    <citation type="journal article" date="2014" name="Front. Microbiol.">
        <title>High frequency of phylogenetically diverse reductive dehalogenase-homologous genes in deep subseafloor sedimentary metagenomes.</title>
        <authorList>
            <person name="Kawai M."/>
            <person name="Futagami T."/>
            <person name="Toyoda A."/>
            <person name="Takaki Y."/>
            <person name="Nishi S."/>
            <person name="Hori S."/>
            <person name="Arai W."/>
            <person name="Tsubouchi T."/>
            <person name="Morono Y."/>
            <person name="Uchiyama I."/>
            <person name="Ito T."/>
            <person name="Fujiyama A."/>
            <person name="Inagaki F."/>
            <person name="Takami H."/>
        </authorList>
    </citation>
    <scope>NUCLEOTIDE SEQUENCE</scope>
    <source>
        <strain evidence="1">Expedition CK06-06</strain>
    </source>
</reference>